<dbReference type="EMBL" id="JBBPBM010000003">
    <property type="protein sequence ID" value="KAK8593673.1"/>
    <property type="molecule type" value="Genomic_DNA"/>
</dbReference>
<evidence type="ECO:0000313" key="2">
    <source>
        <dbReference type="EMBL" id="KAK8593673.1"/>
    </source>
</evidence>
<organism evidence="2 3">
    <name type="scientific">Hibiscus sabdariffa</name>
    <name type="common">roselle</name>
    <dbReference type="NCBI Taxonomy" id="183260"/>
    <lineage>
        <taxon>Eukaryota</taxon>
        <taxon>Viridiplantae</taxon>
        <taxon>Streptophyta</taxon>
        <taxon>Embryophyta</taxon>
        <taxon>Tracheophyta</taxon>
        <taxon>Spermatophyta</taxon>
        <taxon>Magnoliopsida</taxon>
        <taxon>eudicotyledons</taxon>
        <taxon>Gunneridae</taxon>
        <taxon>Pentapetalae</taxon>
        <taxon>rosids</taxon>
        <taxon>malvids</taxon>
        <taxon>Malvales</taxon>
        <taxon>Malvaceae</taxon>
        <taxon>Malvoideae</taxon>
        <taxon>Hibiscus</taxon>
    </lineage>
</organism>
<sequence length="303" mass="32439">MNSAKKGRSDSPSLVVVGDAIDADGELNPGVGVKDGTPDISVVDFKKRQSMAEPNGSGKASYASVVDSGSGSLNSKATETKYVAEEVVVLEEDVIIDRRRPSLRASSATAPVSTATTGSRFATLETIEEESGIVAAAQQIIEEPSTIVLGKSPVRSKVVPIQKEVVKNAVYISSNLDRQLRSKSTKTAGIPNPVEVIPTVAGGLSGVRSQKSKGKGVPESSSRGLKVKRTGEFWASTRPILVELDRNRLEHFRTMNTKEILDPGDPSRMVDTAFQSSDDNDFLEWYEEDEMADAEGAQQTLAQ</sequence>
<comment type="caution">
    <text evidence="2">The sequence shown here is derived from an EMBL/GenBank/DDBJ whole genome shotgun (WGS) entry which is preliminary data.</text>
</comment>
<evidence type="ECO:0000313" key="3">
    <source>
        <dbReference type="Proteomes" id="UP001472677"/>
    </source>
</evidence>
<name>A0ABR2G3V0_9ROSI</name>
<accession>A0ABR2G3V0</accession>
<keyword evidence="3" id="KW-1185">Reference proteome</keyword>
<evidence type="ECO:0000256" key="1">
    <source>
        <dbReference type="SAM" id="MobiDB-lite"/>
    </source>
</evidence>
<feature type="region of interest" description="Disordered" evidence="1">
    <location>
        <begin position="45"/>
        <end position="76"/>
    </location>
</feature>
<feature type="compositionally biased region" description="Polar residues" evidence="1">
    <location>
        <begin position="67"/>
        <end position="76"/>
    </location>
</feature>
<reference evidence="2 3" key="1">
    <citation type="journal article" date="2024" name="G3 (Bethesda)">
        <title>Genome assembly of Hibiscus sabdariffa L. provides insights into metabolisms of medicinal natural products.</title>
        <authorList>
            <person name="Kim T."/>
        </authorList>
    </citation>
    <scope>NUCLEOTIDE SEQUENCE [LARGE SCALE GENOMIC DNA]</scope>
    <source>
        <strain evidence="2">TK-2024</strain>
        <tissue evidence="2">Old leaves</tissue>
    </source>
</reference>
<proteinExistence type="predicted"/>
<dbReference type="Proteomes" id="UP001472677">
    <property type="component" value="Unassembled WGS sequence"/>
</dbReference>
<protein>
    <submittedName>
        <fullName evidence="2">Uncharacterized protein</fullName>
    </submittedName>
</protein>
<gene>
    <name evidence="2" type="ORF">V6N12_045748</name>
</gene>